<dbReference type="EMBL" id="JAUUUU010000005">
    <property type="protein sequence ID" value="MDP1521227.1"/>
    <property type="molecule type" value="Genomic_DNA"/>
</dbReference>
<evidence type="ECO:0000313" key="2">
    <source>
        <dbReference type="EMBL" id="MDP1521227.1"/>
    </source>
</evidence>
<dbReference type="PANTHER" id="PTHR33608">
    <property type="entry name" value="BLL2464 PROTEIN"/>
    <property type="match status" value="1"/>
</dbReference>
<dbReference type="Pfam" id="PF01882">
    <property type="entry name" value="DUF58"/>
    <property type="match status" value="1"/>
</dbReference>
<protein>
    <submittedName>
        <fullName evidence="2">DUF58 domain-containing protein</fullName>
    </submittedName>
</protein>
<reference evidence="2" key="2">
    <citation type="submission" date="2023-08" db="EMBL/GenBank/DDBJ databases">
        <authorList>
            <person name="Luo J."/>
        </authorList>
    </citation>
    <scope>NUCLEOTIDE SEQUENCE</scope>
    <source>
        <strain evidence="2">DSM 25064</strain>
    </source>
</reference>
<accession>A0AAW8B5Y2</accession>
<keyword evidence="3" id="KW-1185">Reference proteome</keyword>
<dbReference type="Proteomes" id="UP001178354">
    <property type="component" value="Unassembled WGS sequence"/>
</dbReference>
<sequence>MTDPDIHNPAIADVTTLVGMRFGTRELNFFPRLMARTALMGGHQSRSRGRGMDFEEVRQYQPGDDIRTIDWRVTARTLTPHTKLYREERERPVLIVSDLRSGMFFGSRTLKSVLACQISATLGWAGLNVNDRVGGLIFGTRQVTEIRPKRSHHAVLQMIHRLRDFSEMLLQPEVDQFSLSDILKDCRRAALPGSTLFLVSDFHDLDRSCEQHLFELARHCDITLCQVIDPLEKTLPPPALYQVSNGQQRFVLNSRDGKLRQQFERQFTERQNKLRQLATQLRLGLLSFTTTEPVLPVLQRAYSRKNKGRRR</sequence>
<evidence type="ECO:0000313" key="3">
    <source>
        <dbReference type="Proteomes" id="UP001178354"/>
    </source>
</evidence>
<dbReference type="PANTHER" id="PTHR33608:SF12">
    <property type="entry name" value="DUF58 DOMAIN-CONTAINING PROTEIN"/>
    <property type="match status" value="1"/>
</dbReference>
<feature type="domain" description="DUF58" evidence="1">
    <location>
        <begin position="56"/>
        <end position="271"/>
    </location>
</feature>
<dbReference type="AlphaFoldDB" id="A0AAW8B5Y2"/>
<reference evidence="2" key="1">
    <citation type="journal article" date="2010" name="Int. J. Syst. Evol. Microbiol.">
        <title>Porticoccus litoralis gen. nov., sp. nov., a gammaproteobacterium isolated from the Yellow Sea.</title>
        <authorList>
            <person name="Oh H.M."/>
            <person name="Kim H."/>
            <person name="Kim K.M."/>
            <person name="Min G.S."/>
            <person name="Cho J.C."/>
        </authorList>
    </citation>
    <scope>NUCLEOTIDE SEQUENCE</scope>
    <source>
        <strain evidence="2">DSM 25064</strain>
    </source>
</reference>
<organism evidence="2 3">
    <name type="scientific">Porticoccus litoralis</name>
    <dbReference type="NCBI Taxonomy" id="434086"/>
    <lineage>
        <taxon>Bacteria</taxon>
        <taxon>Pseudomonadati</taxon>
        <taxon>Pseudomonadota</taxon>
        <taxon>Gammaproteobacteria</taxon>
        <taxon>Cellvibrionales</taxon>
        <taxon>Porticoccaceae</taxon>
        <taxon>Porticoccus</taxon>
    </lineage>
</organism>
<dbReference type="InterPro" id="IPR002881">
    <property type="entry name" value="DUF58"/>
</dbReference>
<gene>
    <name evidence="2" type="ORF">Q8A57_09625</name>
</gene>
<proteinExistence type="predicted"/>
<evidence type="ECO:0000259" key="1">
    <source>
        <dbReference type="Pfam" id="PF01882"/>
    </source>
</evidence>
<dbReference type="RefSeq" id="WP_305170891.1">
    <property type="nucleotide sequence ID" value="NZ_JAUUUU010000005.1"/>
</dbReference>
<comment type="caution">
    <text evidence="2">The sequence shown here is derived from an EMBL/GenBank/DDBJ whole genome shotgun (WGS) entry which is preliminary data.</text>
</comment>
<name>A0AAW8B5Y2_9GAMM</name>